<evidence type="ECO:0000256" key="2">
    <source>
        <dbReference type="ARBA" id="ARBA00022801"/>
    </source>
</evidence>
<dbReference type="InterPro" id="IPR017853">
    <property type="entry name" value="GH"/>
</dbReference>
<dbReference type="AlphaFoldDB" id="A0A6S7HZ76"/>
<keyword evidence="6" id="KW-1185">Reference proteome</keyword>
<gene>
    <name evidence="5" type="ORF">PACLA_8A049385</name>
</gene>
<dbReference type="PRINTS" id="PR00131">
    <property type="entry name" value="GLHYDRLASE1"/>
</dbReference>
<keyword evidence="3" id="KW-0326">Glycosidase</keyword>
<dbReference type="Pfam" id="PF00232">
    <property type="entry name" value="Glyco_hydro_1"/>
    <property type="match status" value="1"/>
</dbReference>
<organism evidence="5 6">
    <name type="scientific">Paramuricea clavata</name>
    <name type="common">Red gorgonian</name>
    <name type="synonym">Violescent sea-whip</name>
    <dbReference type="NCBI Taxonomy" id="317549"/>
    <lineage>
        <taxon>Eukaryota</taxon>
        <taxon>Metazoa</taxon>
        <taxon>Cnidaria</taxon>
        <taxon>Anthozoa</taxon>
        <taxon>Octocorallia</taxon>
        <taxon>Malacalcyonacea</taxon>
        <taxon>Plexauridae</taxon>
        <taxon>Paramuricea</taxon>
    </lineage>
</organism>
<dbReference type="GO" id="GO:0008422">
    <property type="term" value="F:beta-glucosidase activity"/>
    <property type="evidence" value="ECO:0007669"/>
    <property type="project" value="TreeGrafter"/>
</dbReference>
<evidence type="ECO:0000313" key="6">
    <source>
        <dbReference type="Proteomes" id="UP001152795"/>
    </source>
</evidence>
<sequence length="390" mass="44697">MNNDAHTLKCCRILRQLSPSSRCKDIFDYSWMSSITVGVKYYRFSLSWARILPKGTADNVNPKGIEYYNKLIDELLKNGIKPMVTLYHWDLPQNLEDMGGWLNFTISDIFGDYARVCFKNFGDRVKFWATLNEPWVSAVIGYGNGIHAPGISRPKDGMYLAGHTLLLAHGKAWHVYDREFRQTQKGRVSIVLNSDYHFPQKNEDASLKAAKRGMEWTLGWFANPIYINGDYPEVMKTLIAKHSKIEGIPNRLPQFTAEEKKMLKGTADFFGLNHYTSVMCGNLTHFDNISAVDWNYWIDSETYNYKDGSWLKGAPNWLAKVPLGLRKLLSYIKENYGDPEIYITENGWSEKGEDQRVGEAALNDTERVGYYTDYINEALKATLLDGVNLK</sequence>
<evidence type="ECO:0000256" key="3">
    <source>
        <dbReference type="ARBA" id="ARBA00023295"/>
    </source>
</evidence>
<evidence type="ECO:0000256" key="4">
    <source>
        <dbReference type="RuleBase" id="RU003690"/>
    </source>
</evidence>
<name>A0A6S7HZ76_PARCT</name>
<proteinExistence type="inferred from homology"/>
<keyword evidence="2" id="KW-0378">Hydrolase</keyword>
<comment type="caution">
    <text evidence="5">The sequence shown here is derived from an EMBL/GenBank/DDBJ whole genome shotgun (WGS) entry which is preliminary data.</text>
</comment>
<dbReference type="EMBL" id="CACRXK020006658">
    <property type="protein sequence ID" value="CAB4010037.1"/>
    <property type="molecule type" value="Genomic_DNA"/>
</dbReference>
<dbReference type="PANTHER" id="PTHR10353:SF36">
    <property type="entry name" value="LP05116P"/>
    <property type="match status" value="1"/>
</dbReference>
<evidence type="ECO:0000256" key="1">
    <source>
        <dbReference type="ARBA" id="ARBA00010838"/>
    </source>
</evidence>
<dbReference type="OrthoDB" id="65569at2759"/>
<dbReference type="PANTHER" id="PTHR10353">
    <property type="entry name" value="GLYCOSYL HYDROLASE"/>
    <property type="match status" value="1"/>
</dbReference>
<reference evidence="5" key="1">
    <citation type="submission" date="2020-04" db="EMBL/GenBank/DDBJ databases">
        <authorList>
            <person name="Alioto T."/>
            <person name="Alioto T."/>
            <person name="Gomez Garrido J."/>
        </authorList>
    </citation>
    <scope>NUCLEOTIDE SEQUENCE</scope>
    <source>
        <strain evidence="5">A484AB</strain>
    </source>
</reference>
<evidence type="ECO:0000313" key="5">
    <source>
        <dbReference type="EMBL" id="CAB4010037.1"/>
    </source>
</evidence>
<comment type="similarity">
    <text evidence="1 4">Belongs to the glycosyl hydrolase 1 family.</text>
</comment>
<dbReference type="InterPro" id="IPR001360">
    <property type="entry name" value="Glyco_hydro_1"/>
</dbReference>
<feature type="non-terminal residue" evidence="5">
    <location>
        <position position="1"/>
    </location>
</feature>
<dbReference type="Proteomes" id="UP001152795">
    <property type="component" value="Unassembled WGS sequence"/>
</dbReference>
<dbReference type="GO" id="GO:0005975">
    <property type="term" value="P:carbohydrate metabolic process"/>
    <property type="evidence" value="ECO:0007669"/>
    <property type="project" value="InterPro"/>
</dbReference>
<protein>
    <submittedName>
        <fullName evidence="5">Cytosolic beta-glucosidase-like</fullName>
    </submittedName>
</protein>
<dbReference type="Gene3D" id="3.20.20.80">
    <property type="entry name" value="Glycosidases"/>
    <property type="match status" value="1"/>
</dbReference>
<accession>A0A6S7HZ76</accession>
<dbReference type="SUPFAM" id="SSF51445">
    <property type="entry name" value="(Trans)glycosidases"/>
    <property type="match status" value="1"/>
</dbReference>